<reference evidence="19" key="1">
    <citation type="submission" date="2019-07" db="EMBL/GenBank/DDBJ databases">
        <title>De Novo Assembly of kiwifruit Actinidia rufa.</title>
        <authorList>
            <person name="Sugita-Konishi S."/>
            <person name="Sato K."/>
            <person name="Mori E."/>
            <person name="Abe Y."/>
            <person name="Kisaki G."/>
            <person name="Hamano K."/>
            <person name="Suezawa K."/>
            <person name="Otani M."/>
            <person name="Fukuda T."/>
            <person name="Manabe T."/>
            <person name="Gomi K."/>
            <person name="Tabuchi M."/>
            <person name="Akimitsu K."/>
            <person name="Kataoka I."/>
        </authorList>
    </citation>
    <scope>NUCLEOTIDE SEQUENCE [LARGE SCALE GENOMIC DNA]</scope>
    <source>
        <strain evidence="19">cv. Fuchu</strain>
    </source>
</reference>
<keyword evidence="9" id="KW-0540">Nuclease</keyword>
<evidence type="ECO:0000256" key="13">
    <source>
        <dbReference type="ARBA" id="ARBA00022884"/>
    </source>
</evidence>
<evidence type="ECO:0000313" key="18">
    <source>
        <dbReference type="EMBL" id="GFS39010.1"/>
    </source>
</evidence>
<accession>A0A7J0DNR0</accession>
<keyword evidence="14" id="KW-0805">Transcription regulation</keyword>
<dbReference type="AlphaFoldDB" id="A0A7J0DNR0"/>
<keyword evidence="11" id="KW-0378">Hydrolase</keyword>
<dbReference type="EMBL" id="BJWL01000319">
    <property type="protein sequence ID" value="GFS39010.1"/>
    <property type="molecule type" value="Genomic_DNA"/>
</dbReference>
<comment type="subunit">
    <text evidence="6">Component of the CCR4-NOT complex, at least composed of CRR4 and CAF1 proteins.</text>
</comment>
<dbReference type="EC" id="3.1.13.4" evidence="7"/>
<dbReference type="InterPro" id="IPR036397">
    <property type="entry name" value="RNaseH_sf"/>
</dbReference>
<keyword evidence="8" id="KW-0963">Cytoplasm</keyword>
<evidence type="ECO:0000256" key="11">
    <source>
        <dbReference type="ARBA" id="ARBA00022801"/>
    </source>
</evidence>
<evidence type="ECO:0000256" key="16">
    <source>
        <dbReference type="ARBA" id="ARBA00023242"/>
    </source>
</evidence>
<organism evidence="18 19">
    <name type="scientific">Actinidia rufa</name>
    <dbReference type="NCBI Taxonomy" id="165716"/>
    <lineage>
        <taxon>Eukaryota</taxon>
        <taxon>Viridiplantae</taxon>
        <taxon>Streptophyta</taxon>
        <taxon>Embryophyta</taxon>
        <taxon>Tracheophyta</taxon>
        <taxon>Spermatophyta</taxon>
        <taxon>Magnoliopsida</taxon>
        <taxon>eudicotyledons</taxon>
        <taxon>Gunneridae</taxon>
        <taxon>Pentapetalae</taxon>
        <taxon>asterids</taxon>
        <taxon>Ericales</taxon>
        <taxon>Actinidiaceae</taxon>
        <taxon>Actinidia</taxon>
    </lineage>
</organism>
<comment type="caution">
    <text evidence="18">The sequence shown here is derived from an EMBL/GenBank/DDBJ whole genome shotgun (WGS) entry which is preliminary data.</text>
</comment>
<dbReference type="InterPro" id="IPR039637">
    <property type="entry name" value="CNOT7/CNOT8/Pop2"/>
</dbReference>
<keyword evidence="10" id="KW-0479">Metal-binding</keyword>
<evidence type="ECO:0000256" key="10">
    <source>
        <dbReference type="ARBA" id="ARBA00022723"/>
    </source>
</evidence>
<keyword evidence="18" id="KW-0808">Transferase</keyword>
<evidence type="ECO:0000256" key="15">
    <source>
        <dbReference type="ARBA" id="ARBA00023163"/>
    </source>
</evidence>
<evidence type="ECO:0000256" key="1">
    <source>
        <dbReference type="ARBA" id="ARBA00001663"/>
    </source>
</evidence>
<dbReference type="Pfam" id="PF04857">
    <property type="entry name" value="CAF1"/>
    <property type="match status" value="1"/>
</dbReference>
<dbReference type="GO" id="GO:0030014">
    <property type="term" value="C:CCR4-NOT complex"/>
    <property type="evidence" value="ECO:0007669"/>
    <property type="project" value="InterPro"/>
</dbReference>
<dbReference type="SUPFAM" id="SSF53098">
    <property type="entry name" value="Ribonuclease H-like"/>
    <property type="match status" value="1"/>
</dbReference>
<proteinExistence type="inferred from homology"/>
<dbReference type="InterPro" id="IPR012337">
    <property type="entry name" value="RNaseH-like_sf"/>
</dbReference>
<evidence type="ECO:0000256" key="17">
    <source>
        <dbReference type="ARBA" id="ARBA00025148"/>
    </source>
</evidence>
<evidence type="ECO:0000256" key="3">
    <source>
        <dbReference type="ARBA" id="ARBA00004123"/>
    </source>
</evidence>
<dbReference type="PANTHER" id="PTHR10797">
    <property type="entry name" value="CCR4-NOT TRANSCRIPTION COMPLEX SUBUNIT"/>
    <property type="match status" value="1"/>
</dbReference>
<evidence type="ECO:0000256" key="9">
    <source>
        <dbReference type="ARBA" id="ARBA00022722"/>
    </source>
</evidence>
<keyword evidence="15" id="KW-0804">Transcription</keyword>
<comment type="function">
    <text evidence="17">Ubiquitous transcription factor required for a diverse set of processes. It is a component of the CCR4 complex involved in the control of gene expression.</text>
</comment>
<comment type="cofactor">
    <cofactor evidence="2">
        <name>a divalent metal cation</name>
        <dbReference type="ChEBI" id="CHEBI:60240"/>
    </cofactor>
</comment>
<evidence type="ECO:0000256" key="2">
    <source>
        <dbReference type="ARBA" id="ARBA00001968"/>
    </source>
</evidence>
<evidence type="ECO:0000256" key="8">
    <source>
        <dbReference type="ARBA" id="ARBA00022490"/>
    </source>
</evidence>
<name>A0A7J0DNR0_9ERIC</name>
<protein>
    <recommendedName>
        <fullName evidence="7">poly(A)-specific ribonuclease</fullName>
        <ecNumber evidence="7">3.1.13.4</ecNumber>
    </recommendedName>
</protein>
<dbReference type="Proteomes" id="UP000585474">
    <property type="component" value="Unassembled WGS sequence"/>
</dbReference>
<evidence type="ECO:0000256" key="4">
    <source>
        <dbReference type="ARBA" id="ARBA00004496"/>
    </source>
</evidence>
<comment type="catalytic activity">
    <reaction evidence="1">
        <text>Exonucleolytic cleavage of poly(A) to 5'-AMP.</text>
        <dbReference type="EC" id="3.1.13.4"/>
    </reaction>
</comment>
<dbReference type="GO" id="GO:0003676">
    <property type="term" value="F:nucleic acid binding"/>
    <property type="evidence" value="ECO:0007669"/>
    <property type="project" value="InterPro"/>
</dbReference>
<evidence type="ECO:0000256" key="7">
    <source>
        <dbReference type="ARBA" id="ARBA00012161"/>
    </source>
</evidence>
<comment type="similarity">
    <text evidence="5">Belongs to the CAF1 family.</text>
</comment>
<sequence length="277" mass="31778">MADSPENESPQLKEVWRCKLDQELAWIGKIVDKYSYIAMDTEFPGYLPSATLILKTQIRYDDLRTNVNGTNFWQFNFCEFNVHKDAHNAQSIKFLHDNGIDFVKNNEEGIDAVRFGEFLTSSGIVMNCGVHLITFQGAYDLGYLNHLIKLLSGCDLPETQADFMEKINAYFPIVYDVKHLMEFKNLHGGLNFLADVLGVERVGVSHQAGSDSLVTCRTFLKLKETYFNGQYPRTMLVFCMVSGIRMDTIGDTNEEKQIHIRILWLVIWVYNSIFTVD</sequence>
<evidence type="ECO:0000256" key="6">
    <source>
        <dbReference type="ARBA" id="ARBA00011757"/>
    </source>
</evidence>
<keyword evidence="19" id="KW-1185">Reference proteome</keyword>
<keyword evidence="12" id="KW-0269">Exonuclease</keyword>
<dbReference type="OrthoDB" id="1164111at2759"/>
<keyword evidence="13" id="KW-0694">RNA-binding</keyword>
<evidence type="ECO:0000256" key="14">
    <source>
        <dbReference type="ARBA" id="ARBA00023015"/>
    </source>
</evidence>
<keyword evidence="16" id="KW-0539">Nucleus</keyword>
<dbReference type="Gene3D" id="3.30.420.10">
    <property type="entry name" value="Ribonuclease H-like superfamily/Ribonuclease H"/>
    <property type="match status" value="1"/>
</dbReference>
<dbReference type="InterPro" id="IPR006941">
    <property type="entry name" value="RNase_CAF1"/>
</dbReference>
<gene>
    <name evidence="18" type="ORF">Acr_00g0060770</name>
</gene>
<evidence type="ECO:0000256" key="5">
    <source>
        <dbReference type="ARBA" id="ARBA00008372"/>
    </source>
</evidence>
<evidence type="ECO:0000313" key="19">
    <source>
        <dbReference type="Proteomes" id="UP000585474"/>
    </source>
</evidence>
<dbReference type="GO" id="GO:0016740">
    <property type="term" value="F:transferase activity"/>
    <property type="evidence" value="ECO:0007669"/>
    <property type="project" value="UniProtKB-KW"/>
</dbReference>
<evidence type="ECO:0000256" key="12">
    <source>
        <dbReference type="ARBA" id="ARBA00022839"/>
    </source>
</evidence>
<comment type="subcellular location">
    <subcellularLocation>
        <location evidence="4">Cytoplasm</location>
    </subcellularLocation>
    <subcellularLocation>
        <location evidence="3">Nucleus</location>
    </subcellularLocation>
</comment>
<dbReference type="GO" id="GO:0004535">
    <property type="term" value="F:poly(A)-specific ribonuclease activity"/>
    <property type="evidence" value="ECO:0007669"/>
    <property type="project" value="InterPro"/>
</dbReference>